<dbReference type="EMBL" id="QFNF01000032">
    <property type="protein sequence ID" value="PZO75605.1"/>
    <property type="molecule type" value="Genomic_DNA"/>
</dbReference>
<dbReference type="InterPro" id="IPR036390">
    <property type="entry name" value="WH_DNA-bd_sf"/>
</dbReference>
<dbReference type="Pfam" id="PF00027">
    <property type="entry name" value="cNMP_binding"/>
    <property type="match status" value="1"/>
</dbReference>
<dbReference type="InterPro" id="IPR014710">
    <property type="entry name" value="RmlC-like_jellyroll"/>
</dbReference>
<dbReference type="InterPro" id="IPR018490">
    <property type="entry name" value="cNMP-bd_dom_sf"/>
</dbReference>
<evidence type="ECO:0000313" key="5">
    <source>
        <dbReference type="EMBL" id="PZO75605.1"/>
    </source>
</evidence>
<dbReference type="GO" id="GO:0006355">
    <property type="term" value="P:regulation of DNA-templated transcription"/>
    <property type="evidence" value="ECO:0007669"/>
    <property type="project" value="InterPro"/>
</dbReference>
<evidence type="ECO:0000256" key="1">
    <source>
        <dbReference type="ARBA" id="ARBA00023015"/>
    </source>
</evidence>
<reference evidence="5 6" key="1">
    <citation type="submission" date="2017-08" db="EMBL/GenBank/DDBJ databases">
        <title>Infants hospitalized years apart are colonized by the same room-sourced microbial strains.</title>
        <authorList>
            <person name="Brooks B."/>
            <person name="Olm M.R."/>
            <person name="Firek B.A."/>
            <person name="Baker R."/>
            <person name="Thomas B.C."/>
            <person name="Morowitz M.J."/>
            <person name="Banfield J.F."/>
        </authorList>
    </citation>
    <scope>NUCLEOTIDE SEQUENCE [LARGE SCALE GENOMIC DNA]</scope>
    <source>
        <strain evidence="5">S2_018_000_R3_110</strain>
    </source>
</reference>
<protein>
    <submittedName>
        <fullName evidence="5">Crp/Fnr family transcriptional regulator</fullName>
    </submittedName>
</protein>
<dbReference type="CDD" id="cd00038">
    <property type="entry name" value="CAP_ED"/>
    <property type="match status" value="1"/>
</dbReference>
<dbReference type="GO" id="GO:0003677">
    <property type="term" value="F:DNA binding"/>
    <property type="evidence" value="ECO:0007669"/>
    <property type="project" value="UniProtKB-KW"/>
</dbReference>
<dbReference type="InterPro" id="IPR012318">
    <property type="entry name" value="HTH_CRP"/>
</dbReference>
<dbReference type="Gene3D" id="2.60.120.10">
    <property type="entry name" value="Jelly Rolls"/>
    <property type="match status" value="1"/>
</dbReference>
<dbReference type="Pfam" id="PF13545">
    <property type="entry name" value="HTH_Crp_2"/>
    <property type="match status" value="1"/>
</dbReference>
<accession>A0A2W5AX21</accession>
<dbReference type="PROSITE" id="PS51063">
    <property type="entry name" value="HTH_CRP_2"/>
    <property type="match status" value="1"/>
</dbReference>
<evidence type="ECO:0000259" key="4">
    <source>
        <dbReference type="PROSITE" id="PS51063"/>
    </source>
</evidence>
<comment type="caution">
    <text evidence="5">The sequence shown here is derived from an EMBL/GenBank/DDBJ whole genome shotgun (WGS) entry which is preliminary data.</text>
</comment>
<dbReference type="InterPro" id="IPR000595">
    <property type="entry name" value="cNMP-bd_dom"/>
</dbReference>
<dbReference type="Proteomes" id="UP000248614">
    <property type="component" value="Unassembled WGS sequence"/>
</dbReference>
<keyword evidence="3" id="KW-0804">Transcription</keyword>
<name>A0A2W5AX21_9SPHN</name>
<evidence type="ECO:0000313" key="6">
    <source>
        <dbReference type="Proteomes" id="UP000248614"/>
    </source>
</evidence>
<dbReference type="SMART" id="SM00419">
    <property type="entry name" value="HTH_CRP"/>
    <property type="match status" value="1"/>
</dbReference>
<dbReference type="SUPFAM" id="SSF46785">
    <property type="entry name" value="Winged helix' DNA-binding domain"/>
    <property type="match status" value="1"/>
</dbReference>
<dbReference type="InterPro" id="IPR036388">
    <property type="entry name" value="WH-like_DNA-bd_sf"/>
</dbReference>
<sequence length="239" mass="27187">MIETHLAKLRARDTISPEEESVIRASLGEVRDLPAHRTCIRAGERLSSSTLLLEGLMCRYKDLPGGDRQITEIHVAGDFLDLHSFSLKQLDHNVMTLTPCRVVLVPHVKLTEITEEHPHLARVYWFLTALDAAIHREWELSLGRRTAIQRIAHLICELHVRLGLIALADDTGFALPLTQADLSDCTGLTPVHVNRTLRELRERGLVEFRGRRVSIHDLAGLRSLAEFDDAYLYLRREDR</sequence>
<dbReference type="SUPFAM" id="SSF51206">
    <property type="entry name" value="cAMP-binding domain-like"/>
    <property type="match status" value="1"/>
</dbReference>
<feature type="domain" description="HTH crp-type" evidence="4">
    <location>
        <begin position="145"/>
        <end position="219"/>
    </location>
</feature>
<proteinExistence type="predicted"/>
<dbReference type="AlphaFoldDB" id="A0A2W5AX21"/>
<keyword evidence="2" id="KW-0238">DNA-binding</keyword>
<keyword evidence="1" id="KW-0805">Transcription regulation</keyword>
<organism evidence="5 6">
    <name type="scientific">Sphingomonas hengshuiensis</name>
    <dbReference type="NCBI Taxonomy" id="1609977"/>
    <lineage>
        <taxon>Bacteria</taxon>
        <taxon>Pseudomonadati</taxon>
        <taxon>Pseudomonadota</taxon>
        <taxon>Alphaproteobacteria</taxon>
        <taxon>Sphingomonadales</taxon>
        <taxon>Sphingomonadaceae</taxon>
        <taxon>Sphingomonas</taxon>
    </lineage>
</organism>
<gene>
    <name evidence="5" type="ORF">DI632_11755</name>
</gene>
<dbReference type="Gene3D" id="1.10.10.10">
    <property type="entry name" value="Winged helix-like DNA-binding domain superfamily/Winged helix DNA-binding domain"/>
    <property type="match status" value="1"/>
</dbReference>
<evidence type="ECO:0000256" key="2">
    <source>
        <dbReference type="ARBA" id="ARBA00023125"/>
    </source>
</evidence>
<evidence type="ECO:0000256" key="3">
    <source>
        <dbReference type="ARBA" id="ARBA00023163"/>
    </source>
</evidence>